<evidence type="ECO:0000313" key="2">
    <source>
        <dbReference type="Proteomes" id="UP001208570"/>
    </source>
</evidence>
<dbReference type="GO" id="GO:0005634">
    <property type="term" value="C:nucleus"/>
    <property type="evidence" value="ECO:0007669"/>
    <property type="project" value="TreeGrafter"/>
</dbReference>
<protein>
    <submittedName>
        <fullName evidence="1">Uncharacterized protein</fullName>
    </submittedName>
</protein>
<dbReference type="PANTHER" id="PTHR16234">
    <property type="entry name" value="SIMILAR TO HYPOTHETICAL PROTEIN FLJ20508"/>
    <property type="match status" value="1"/>
</dbReference>
<dbReference type="AlphaFoldDB" id="A0AAD9K1H8"/>
<organism evidence="1 2">
    <name type="scientific">Paralvinella palmiformis</name>
    <dbReference type="NCBI Taxonomy" id="53620"/>
    <lineage>
        <taxon>Eukaryota</taxon>
        <taxon>Metazoa</taxon>
        <taxon>Spiralia</taxon>
        <taxon>Lophotrochozoa</taxon>
        <taxon>Annelida</taxon>
        <taxon>Polychaeta</taxon>
        <taxon>Sedentaria</taxon>
        <taxon>Canalipalpata</taxon>
        <taxon>Terebellida</taxon>
        <taxon>Terebelliformia</taxon>
        <taxon>Alvinellidae</taxon>
        <taxon>Paralvinella</taxon>
    </lineage>
</organism>
<dbReference type="Pfam" id="PF15011">
    <property type="entry name" value="CA109-like"/>
    <property type="match status" value="1"/>
</dbReference>
<dbReference type="Proteomes" id="UP001208570">
    <property type="component" value="Unassembled WGS sequence"/>
</dbReference>
<proteinExistence type="predicted"/>
<accession>A0AAD9K1H8</accession>
<keyword evidence="2" id="KW-1185">Reference proteome</keyword>
<gene>
    <name evidence="1" type="ORF">LSH36_102g04001</name>
</gene>
<reference evidence="1" key="1">
    <citation type="journal article" date="2023" name="Mol. Biol. Evol.">
        <title>Third-Generation Sequencing Reveals the Adaptive Role of the Epigenome in Three Deep-Sea Polychaetes.</title>
        <authorList>
            <person name="Perez M."/>
            <person name="Aroh O."/>
            <person name="Sun Y."/>
            <person name="Lan Y."/>
            <person name="Juniper S.K."/>
            <person name="Young C.R."/>
            <person name="Angers B."/>
            <person name="Qian P.Y."/>
        </authorList>
    </citation>
    <scope>NUCLEOTIDE SEQUENCE</scope>
    <source>
        <strain evidence="1">P08H-3</strain>
    </source>
</reference>
<dbReference type="InterPro" id="IPR029159">
    <property type="entry name" value="CA109-like"/>
</dbReference>
<sequence>MATDSLIKQLQKSFRYLESARNTFTETTKLSKDNLSNLCNLSEQYSCCNKVDFQLTGLKHFSQIKTCTLAKIQVIMEKHLSQLWQEMSCLQSTHQQVAKHYDLTVNLYNQHANDLDLKMMTLDDVFHPSYAMMIEMLSDMDRVFHLEYVKRWQALQDVDYHKPESVQSLSDVWTDCKQLEEAVK</sequence>
<evidence type="ECO:0000313" key="1">
    <source>
        <dbReference type="EMBL" id="KAK2162180.1"/>
    </source>
</evidence>
<comment type="caution">
    <text evidence="1">The sequence shown here is derived from an EMBL/GenBank/DDBJ whole genome shotgun (WGS) entry which is preliminary data.</text>
</comment>
<dbReference type="GO" id="GO:0005737">
    <property type="term" value="C:cytoplasm"/>
    <property type="evidence" value="ECO:0007669"/>
    <property type="project" value="TreeGrafter"/>
</dbReference>
<name>A0AAD9K1H8_9ANNE</name>
<dbReference type="EMBL" id="JAODUP010000102">
    <property type="protein sequence ID" value="KAK2162180.1"/>
    <property type="molecule type" value="Genomic_DNA"/>
</dbReference>
<dbReference type="PANTHER" id="PTHR16234:SF5">
    <property type="entry name" value="AFG2-INTERACTING RIBOSOME MATURATION FACTOR"/>
    <property type="match status" value="1"/>
</dbReference>
<feature type="non-terminal residue" evidence="1">
    <location>
        <position position="1"/>
    </location>
</feature>